<dbReference type="GO" id="GO:0015179">
    <property type="term" value="F:L-amino acid transmembrane transporter activity"/>
    <property type="evidence" value="ECO:0007669"/>
    <property type="project" value="TreeGrafter"/>
</dbReference>
<dbReference type="HOGENOM" id="CLU_3038313_0_0_1"/>
<dbReference type="OrthoDB" id="10062876at2759"/>
<proteinExistence type="predicted"/>
<evidence type="ECO:0008006" key="5">
    <source>
        <dbReference type="Google" id="ProtNLM"/>
    </source>
</evidence>
<name>R7T3F7_CAPTE</name>
<sequence length="55" mass="5639">EKVELKRQLGVLHGVGICFGLIVGSGIYITPSGVIQNAGSPALCLVLWSVAGVMS</sequence>
<feature type="transmembrane region" description="Helical" evidence="1">
    <location>
        <begin position="9"/>
        <end position="29"/>
    </location>
</feature>
<keyword evidence="1" id="KW-0472">Membrane</keyword>
<reference evidence="2 4" key="2">
    <citation type="journal article" date="2013" name="Nature">
        <title>Insights into bilaterian evolution from three spiralian genomes.</title>
        <authorList>
            <person name="Simakov O."/>
            <person name="Marletaz F."/>
            <person name="Cho S.J."/>
            <person name="Edsinger-Gonzales E."/>
            <person name="Havlak P."/>
            <person name="Hellsten U."/>
            <person name="Kuo D.H."/>
            <person name="Larsson T."/>
            <person name="Lv J."/>
            <person name="Arendt D."/>
            <person name="Savage R."/>
            <person name="Osoegawa K."/>
            <person name="de Jong P."/>
            <person name="Grimwood J."/>
            <person name="Chapman J.A."/>
            <person name="Shapiro H."/>
            <person name="Aerts A."/>
            <person name="Otillar R.P."/>
            <person name="Terry A.Y."/>
            <person name="Boore J.L."/>
            <person name="Grigoriev I.V."/>
            <person name="Lindberg D.R."/>
            <person name="Seaver E.C."/>
            <person name="Weisblat D.A."/>
            <person name="Putnam N.H."/>
            <person name="Rokhsar D.S."/>
        </authorList>
    </citation>
    <scope>NUCLEOTIDE SEQUENCE</scope>
    <source>
        <strain evidence="2 4">I ESC-2004</strain>
    </source>
</reference>
<evidence type="ECO:0000313" key="4">
    <source>
        <dbReference type="Proteomes" id="UP000014760"/>
    </source>
</evidence>
<dbReference type="EMBL" id="KB312450">
    <property type="protein sequence ID" value="ELT87188.1"/>
    <property type="molecule type" value="Genomic_DNA"/>
</dbReference>
<gene>
    <name evidence="2" type="ORF">CAPTEDRAFT_49793</name>
</gene>
<keyword evidence="1" id="KW-1133">Transmembrane helix</keyword>
<keyword evidence="4" id="KW-1185">Reference proteome</keyword>
<dbReference type="Proteomes" id="UP000014760">
    <property type="component" value="Unassembled WGS sequence"/>
</dbReference>
<evidence type="ECO:0000313" key="3">
    <source>
        <dbReference type="EnsemblMetazoa" id="CapteP49793"/>
    </source>
</evidence>
<dbReference type="AlphaFoldDB" id="R7T3F7"/>
<dbReference type="STRING" id="283909.R7T3F7"/>
<protein>
    <recommendedName>
        <fullName evidence="5">Amino acid permease/ SLC12A domain-containing protein</fullName>
    </recommendedName>
</protein>
<dbReference type="InterPro" id="IPR050598">
    <property type="entry name" value="AminoAcid_Transporter"/>
</dbReference>
<dbReference type="PANTHER" id="PTHR11785:SF516">
    <property type="entry name" value="AMINO ACID PERMEASE_ SLC12A DOMAIN-CONTAINING PROTEIN"/>
    <property type="match status" value="1"/>
</dbReference>
<organism evidence="2">
    <name type="scientific">Capitella teleta</name>
    <name type="common">Polychaete worm</name>
    <dbReference type="NCBI Taxonomy" id="283909"/>
    <lineage>
        <taxon>Eukaryota</taxon>
        <taxon>Metazoa</taxon>
        <taxon>Spiralia</taxon>
        <taxon>Lophotrochozoa</taxon>
        <taxon>Annelida</taxon>
        <taxon>Polychaeta</taxon>
        <taxon>Sedentaria</taxon>
        <taxon>Scolecida</taxon>
        <taxon>Capitellidae</taxon>
        <taxon>Capitella</taxon>
    </lineage>
</organism>
<dbReference type="EnsemblMetazoa" id="CapteT49793">
    <property type="protein sequence ID" value="CapteP49793"/>
    <property type="gene ID" value="CapteG49793"/>
</dbReference>
<reference evidence="3" key="3">
    <citation type="submission" date="2015-06" db="UniProtKB">
        <authorList>
            <consortium name="EnsemblMetazoa"/>
        </authorList>
    </citation>
    <scope>IDENTIFICATION</scope>
</reference>
<feature type="non-terminal residue" evidence="2">
    <location>
        <position position="55"/>
    </location>
</feature>
<dbReference type="EMBL" id="AMQN01003666">
    <property type="status" value="NOT_ANNOTATED_CDS"/>
    <property type="molecule type" value="Genomic_DNA"/>
</dbReference>
<evidence type="ECO:0000256" key="1">
    <source>
        <dbReference type="SAM" id="Phobius"/>
    </source>
</evidence>
<evidence type="ECO:0000313" key="2">
    <source>
        <dbReference type="EMBL" id="ELT87188.1"/>
    </source>
</evidence>
<accession>R7T3F7</accession>
<dbReference type="PANTHER" id="PTHR11785">
    <property type="entry name" value="AMINO ACID TRANSPORTER"/>
    <property type="match status" value="1"/>
</dbReference>
<feature type="non-terminal residue" evidence="2">
    <location>
        <position position="1"/>
    </location>
</feature>
<dbReference type="Gene3D" id="1.20.1740.10">
    <property type="entry name" value="Amino acid/polyamine transporter I"/>
    <property type="match status" value="1"/>
</dbReference>
<reference evidence="4" key="1">
    <citation type="submission" date="2012-12" db="EMBL/GenBank/DDBJ databases">
        <authorList>
            <person name="Hellsten U."/>
            <person name="Grimwood J."/>
            <person name="Chapman J.A."/>
            <person name="Shapiro H."/>
            <person name="Aerts A."/>
            <person name="Otillar R.P."/>
            <person name="Terry A.Y."/>
            <person name="Boore J.L."/>
            <person name="Simakov O."/>
            <person name="Marletaz F."/>
            <person name="Cho S.-J."/>
            <person name="Edsinger-Gonzales E."/>
            <person name="Havlak P."/>
            <person name="Kuo D.-H."/>
            <person name="Larsson T."/>
            <person name="Lv J."/>
            <person name="Arendt D."/>
            <person name="Savage R."/>
            <person name="Osoegawa K."/>
            <person name="de Jong P."/>
            <person name="Lindberg D.R."/>
            <person name="Seaver E.C."/>
            <person name="Weisblat D.A."/>
            <person name="Putnam N.H."/>
            <person name="Grigoriev I.V."/>
            <person name="Rokhsar D.S."/>
        </authorList>
    </citation>
    <scope>NUCLEOTIDE SEQUENCE</scope>
    <source>
        <strain evidence="4">I ESC-2004</strain>
    </source>
</reference>
<keyword evidence="1" id="KW-0812">Transmembrane</keyword>